<keyword evidence="2" id="KW-1185">Reference proteome</keyword>
<accession>A0ACC0R6C3</accession>
<protein>
    <submittedName>
        <fullName evidence="1">NACHT domain-containing protein</fullName>
    </submittedName>
</protein>
<dbReference type="EMBL" id="CM046505">
    <property type="protein sequence ID" value="KAI8675910.1"/>
    <property type="molecule type" value="Genomic_DNA"/>
</dbReference>
<sequence>MEAIEAVSLAANILQFTIFAKDCYVEIREIRESAKGLTKKDAKLLNSTSRREKMLSSISVGLSSLEGELTPTEHQIRDIAERCQRMASDLREDIESRPVKNRSNVLKMAFNVAIRRHKIPEVDEKIAEWEDLKKDLFRLLNIHISQQQSGVKLALAELVEQTRHLGMAHSDDLDRMKSDILDAISKESESQEAALNVSTKLFEWTKRVYSLKKEQVILQSLRFDEMVDRRDGIVEAQPCTFEWVEKPKLSFLEWLSKDDGVYWVTGHPGSGKSTFMKYLSHHTKMHQKLVQWAAPKTLVTASFYFWFSGTALQKSQEGLLRSLLFQILRQCPCLIPGVCKSRWSSDLGIPWTRSELIDTLKSLTLKSTSTKFFFLIDGLDEYQDYANPQGSREGGVSAHVRDIIEVINDLADLQDIKLCVSSRPWPAFENAFGQATRRKLYVHNENREDIGRYIRERFTSSPAYQKSLIPPKDLQTLSNSMVEDFRGVFLWVSLVVESLLQGLENGDRVDELRERFEETPKTLHAMFEWMLDSVEERYHEQAAQILQVAFHARAPMYVAVYSFIGDDELLLEGDPKPWREDDCIHKSKSTEDRLKVRCPDLIKTKGNPSTMTTAQRMTKHQVEFLHRTVKDFLSLEDTQKMLQDRIRESFDPMRFISKALLAHIKGAEISGNQAWSPTSWEMFQLLDELTYYVFELEQTTKLPQIELLDKLRETIAKQTGNRDFLLDGDSFFGVMAQKDMYLYVKENLPQALHGPGAPLLGSVLFPRWQRPRRHADGLPHPSVEMVELLLKHGAKTRELSKDRKATLWSQYMARIYGAQAELRGNARLRETHISIIRMFLEHDADPKIDCVVGFTDAKPTVGRARGIKYPVYKDIGSILKEVFEPDERTYLELLLKRKWPSLFFNLRKALKE</sequence>
<reference evidence="1" key="1">
    <citation type="submission" date="2022-06" db="EMBL/GenBank/DDBJ databases">
        <title>Fusarium solani species complex genomes reveal bases of compartmentalisation and animal pathogenesis.</title>
        <authorList>
            <person name="Tsai I.J."/>
        </authorList>
    </citation>
    <scope>NUCLEOTIDE SEQUENCE</scope>
    <source>
        <strain evidence="1">Fu6.1</strain>
    </source>
</reference>
<evidence type="ECO:0000313" key="2">
    <source>
        <dbReference type="Proteomes" id="UP001065298"/>
    </source>
</evidence>
<name>A0ACC0R6C3_9HYPO</name>
<evidence type="ECO:0000313" key="1">
    <source>
        <dbReference type="EMBL" id="KAI8675910.1"/>
    </source>
</evidence>
<dbReference type="Proteomes" id="UP001065298">
    <property type="component" value="Chromosome 3"/>
</dbReference>
<proteinExistence type="predicted"/>
<organism evidence="1 2">
    <name type="scientific">Fusarium keratoplasticum</name>
    <dbReference type="NCBI Taxonomy" id="1328300"/>
    <lineage>
        <taxon>Eukaryota</taxon>
        <taxon>Fungi</taxon>
        <taxon>Dikarya</taxon>
        <taxon>Ascomycota</taxon>
        <taxon>Pezizomycotina</taxon>
        <taxon>Sordariomycetes</taxon>
        <taxon>Hypocreomycetidae</taxon>
        <taxon>Hypocreales</taxon>
        <taxon>Nectriaceae</taxon>
        <taxon>Fusarium</taxon>
        <taxon>Fusarium solani species complex</taxon>
    </lineage>
</organism>
<comment type="caution">
    <text evidence="1">The sequence shown here is derived from an EMBL/GenBank/DDBJ whole genome shotgun (WGS) entry which is preliminary data.</text>
</comment>
<gene>
    <name evidence="1" type="ORF">NCS57_00493700</name>
</gene>